<feature type="domain" description="Aminoglycoside phosphotransferase" evidence="1">
    <location>
        <begin position="63"/>
        <end position="280"/>
    </location>
</feature>
<keyword evidence="5" id="KW-1185">Reference proteome</keyword>
<evidence type="ECO:0000313" key="5">
    <source>
        <dbReference type="Proteomes" id="UP000663870"/>
    </source>
</evidence>
<dbReference type="Pfam" id="PF01636">
    <property type="entry name" value="APH"/>
    <property type="match status" value="1"/>
</dbReference>
<dbReference type="InterPro" id="IPR011009">
    <property type="entry name" value="Kinase-like_dom_sf"/>
</dbReference>
<dbReference type="InterPro" id="IPR051678">
    <property type="entry name" value="AGP_Transferase"/>
</dbReference>
<protein>
    <recommendedName>
        <fullName evidence="1">Aminoglycoside phosphotransferase domain-containing protein</fullName>
    </recommendedName>
</protein>
<dbReference type="SUPFAM" id="SSF56112">
    <property type="entry name" value="Protein kinase-like (PK-like)"/>
    <property type="match status" value="1"/>
</dbReference>
<evidence type="ECO:0000313" key="3">
    <source>
        <dbReference type="EMBL" id="CAF1376255.1"/>
    </source>
</evidence>
<dbReference type="Gene3D" id="3.90.1200.10">
    <property type="match status" value="1"/>
</dbReference>
<reference evidence="2" key="1">
    <citation type="submission" date="2021-02" db="EMBL/GenBank/DDBJ databases">
        <authorList>
            <person name="Nowell W R."/>
        </authorList>
    </citation>
    <scope>NUCLEOTIDE SEQUENCE</scope>
</reference>
<name>A0A814CZ42_9BILA</name>
<dbReference type="Proteomes" id="UP000663854">
    <property type="component" value="Unassembled WGS sequence"/>
</dbReference>
<comment type="caution">
    <text evidence="2">The sequence shown here is derived from an EMBL/GenBank/DDBJ whole genome shotgun (WGS) entry which is preliminary data.</text>
</comment>
<sequence>MDFIQHPSYSEQMHDIGLILSKLTMENMNKLLERFELQCISFERLQTSGRINLIFNLKAQSKTSSYVEFILKISNPHYYWKEYRIKNEVYTMQYLLEHTTIPLPKIFDYSIDFKTSILSCEYILMEKIHGNTLESVIEKMSDQTLIKTAIEMTDYIKQLRQIKLPQTNKIGSFCSKEMFLGGSIEDGPTLGPFINLKEYIIQHLQWAIQRIQTDKQLFQIGEYLILSLQKIIDCAQIDSNLSNPEIKFHITHTDLNSSNILVDENTGKILAILDWEKSAMTFNNDDIEFLSHWFEDNQRDKQFQSLIQQEQNYLDLLNDTCNMYKIQSYLDVMYPAMYATFYSCTWFEYEQIVIEHIKQFLQETEDAIIAFNKDILDENK</sequence>
<evidence type="ECO:0000313" key="2">
    <source>
        <dbReference type="EMBL" id="CAF0951155.1"/>
    </source>
</evidence>
<dbReference type="Proteomes" id="UP000663870">
    <property type="component" value="Unassembled WGS sequence"/>
</dbReference>
<evidence type="ECO:0000313" key="4">
    <source>
        <dbReference type="Proteomes" id="UP000663854"/>
    </source>
</evidence>
<dbReference type="EMBL" id="CAJNOH010000219">
    <property type="protein sequence ID" value="CAF0951155.1"/>
    <property type="molecule type" value="Genomic_DNA"/>
</dbReference>
<dbReference type="InterPro" id="IPR002575">
    <property type="entry name" value="Aminoglycoside_PTrfase"/>
</dbReference>
<dbReference type="PANTHER" id="PTHR21310">
    <property type="entry name" value="AMINOGLYCOSIDE PHOSPHOTRANSFERASE-RELATED-RELATED"/>
    <property type="match status" value="1"/>
</dbReference>
<proteinExistence type="predicted"/>
<dbReference type="PANTHER" id="PTHR21310:SF15">
    <property type="entry name" value="AMINOGLYCOSIDE PHOSPHOTRANSFERASE DOMAIN-CONTAINING PROTEIN"/>
    <property type="match status" value="1"/>
</dbReference>
<accession>A0A814CZ42</accession>
<organism evidence="2 4">
    <name type="scientific">Rotaria sordida</name>
    <dbReference type="NCBI Taxonomy" id="392033"/>
    <lineage>
        <taxon>Eukaryota</taxon>
        <taxon>Metazoa</taxon>
        <taxon>Spiralia</taxon>
        <taxon>Gnathifera</taxon>
        <taxon>Rotifera</taxon>
        <taxon>Eurotatoria</taxon>
        <taxon>Bdelloidea</taxon>
        <taxon>Philodinida</taxon>
        <taxon>Philodinidae</taxon>
        <taxon>Rotaria</taxon>
    </lineage>
</organism>
<dbReference type="AlphaFoldDB" id="A0A814CZ42"/>
<gene>
    <name evidence="3" type="ORF">JXQ802_LOCUS33425</name>
    <name evidence="2" type="ORF">PYM288_LOCUS12129</name>
</gene>
<evidence type="ECO:0000259" key="1">
    <source>
        <dbReference type="Pfam" id="PF01636"/>
    </source>
</evidence>
<dbReference type="EMBL" id="CAJNOL010001525">
    <property type="protein sequence ID" value="CAF1376255.1"/>
    <property type="molecule type" value="Genomic_DNA"/>
</dbReference>